<sequence length="208" mass="22190">MLFSPSLILSLCALASGIVVTPPTFNPHPNHGDVRRRSPYGPSSPPAARSDPSAPPQQQHTAQEVIDLLGLAPSAEKGWYSETFRDAALQPGTNRSVSTAIYFLLEGAADYSYWHRVDAAEVWHYYAGAPLSLYLALDDGTPVREHVLGGDLFASGAGAGGAKGQGQGQGLQGQQPQQQQRPQAVVAKGEWQRAKSWGNWTLVGTTGE</sequence>
<dbReference type="SUPFAM" id="SSF51182">
    <property type="entry name" value="RmlC-like cupins"/>
    <property type="match status" value="1"/>
</dbReference>
<dbReference type="EMBL" id="JAKJXP020000079">
    <property type="protein sequence ID" value="KAK7749085.1"/>
    <property type="molecule type" value="Genomic_DNA"/>
</dbReference>
<feature type="signal peptide" evidence="2">
    <location>
        <begin position="1"/>
        <end position="17"/>
    </location>
</feature>
<evidence type="ECO:0000256" key="2">
    <source>
        <dbReference type="SAM" id="SignalP"/>
    </source>
</evidence>
<feature type="region of interest" description="Disordered" evidence="1">
    <location>
        <begin position="24"/>
        <end position="59"/>
    </location>
</feature>
<keyword evidence="2" id="KW-0732">Signal</keyword>
<evidence type="ECO:0000259" key="3">
    <source>
        <dbReference type="Pfam" id="PF06172"/>
    </source>
</evidence>
<dbReference type="AlphaFoldDB" id="A0AAN9UJG9"/>
<feature type="compositionally biased region" description="Low complexity" evidence="1">
    <location>
        <begin position="172"/>
        <end position="184"/>
    </location>
</feature>
<feature type="compositionally biased region" description="Gly residues" evidence="1">
    <location>
        <begin position="158"/>
        <end position="171"/>
    </location>
</feature>
<comment type="caution">
    <text evidence="4">The sequence shown here is derived from an EMBL/GenBank/DDBJ whole genome shotgun (WGS) entry which is preliminary data.</text>
</comment>
<feature type="region of interest" description="Disordered" evidence="1">
    <location>
        <begin position="158"/>
        <end position="192"/>
    </location>
</feature>
<reference evidence="4 5" key="1">
    <citation type="submission" date="2024-02" db="EMBL/GenBank/DDBJ databases">
        <title>De novo assembly and annotation of 12 fungi associated with fruit tree decline syndrome in Ontario, Canada.</title>
        <authorList>
            <person name="Sulman M."/>
            <person name="Ellouze W."/>
            <person name="Ilyukhin E."/>
        </authorList>
    </citation>
    <scope>NUCLEOTIDE SEQUENCE [LARGE SCALE GENOMIC DNA]</scope>
    <source>
        <strain evidence="4 5">M11/M66-122</strain>
    </source>
</reference>
<evidence type="ECO:0000256" key="1">
    <source>
        <dbReference type="SAM" id="MobiDB-lite"/>
    </source>
</evidence>
<feature type="compositionally biased region" description="Low complexity" evidence="1">
    <location>
        <begin position="46"/>
        <end position="59"/>
    </location>
</feature>
<feature type="chain" id="PRO_5042921875" description="DUF985 domain-containing protein" evidence="2">
    <location>
        <begin position="18"/>
        <end position="208"/>
    </location>
</feature>
<protein>
    <recommendedName>
        <fullName evidence="3">DUF985 domain-containing protein</fullName>
    </recommendedName>
</protein>
<evidence type="ECO:0000313" key="4">
    <source>
        <dbReference type="EMBL" id="KAK7749085.1"/>
    </source>
</evidence>
<accession>A0AAN9UJG9</accession>
<dbReference type="PANTHER" id="PTHR33387:SF3">
    <property type="entry name" value="DUF985 DOMAIN-CONTAINING PROTEIN"/>
    <property type="match status" value="1"/>
</dbReference>
<dbReference type="PANTHER" id="PTHR33387">
    <property type="entry name" value="RMLC-LIKE JELLY ROLL FOLD PROTEIN"/>
    <property type="match status" value="1"/>
</dbReference>
<feature type="domain" description="DUF985" evidence="3">
    <location>
        <begin position="63"/>
        <end position="154"/>
    </location>
</feature>
<dbReference type="Pfam" id="PF06172">
    <property type="entry name" value="Cupin_5"/>
    <property type="match status" value="1"/>
</dbReference>
<dbReference type="Gene3D" id="2.60.120.10">
    <property type="entry name" value="Jelly Rolls"/>
    <property type="match status" value="1"/>
</dbReference>
<dbReference type="InterPro" id="IPR009327">
    <property type="entry name" value="Cupin_DUF985"/>
</dbReference>
<gene>
    <name evidence="4" type="ORF">SLS62_008480</name>
</gene>
<proteinExistence type="predicted"/>
<name>A0AAN9UJG9_9PEZI</name>
<dbReference type="InterPro" id="IPR039935">
    <property type="entry name" value="YML079W-like"/>
</dbReference>
<dbReference type="Proteomes" id="UP001320420">
    <property type="component" value="Unassembled WGS sequence"/>
</dbReference>
<keyword evidence="5" id="KW-1185">Reference proteome</keyword>
<dbReference type="InterPro" id="IPR011051">
    <property type="entry name" value="RmlC_Cupin_sf"/>
</dbReference>
<evidence type="ECO:0000313" key="5">
    <source>
        <dbReference type="Proteomes" id="UP001320420"/>
    </source>
</evidence>
<dbReference type="InterPro" id="IPR014710">
    <property type="entry name" value="RmlC-like_jellyroll"/>
</dbReference>
<organism evidence="4 5">
    <name type="scientific">Diatrype stigma</name>
    <dbReference type="NCBI Taxonomy" id="117547"/>
    <lineage>
        <taxon>Eukaryota</taxon>
        <taxon>Fungi</taxon>
        <taxon>Dikarya</taxon>
        <taxon>Ascomycota</taxon>
        <taxon>Pezizomycotina</taxon>
        <taxon>Sordariomycetes</taxon>
        <taxon>Xylariomycetidae</taxon>
        <taxon>Xylariales</taxon>
        <taxon>Diatrypaceae</taxon>
        <taxon>Diatrype</taxon>
    </lineage>
</organism>